<dbReference type="InterPro" id="IPR001563">
    <property type="entry name" value="Peptidase_S10"/>
</dbReference>
<feature type="chain" id="PRO_5007950301" description="Carboxypeptidase" evidence="6">
    <location>
        <begin position="18"/>
        <end position="667"/>
    </location>
</feature>
<sequence>MVAFLPGLLLLAAAASAQFVHQEFHSRNFTIVKSPANRNITVAYKEPNGACKTAFPSQKQYTGWVTVPGDYPTNLFFWFVEAREKTDKLTIWLNGGPGSSSMYGFFTGNGPCAVVEKGLNTYDTVARDWGWDRGSNMIFIDQPNQVGFSYDIPSNGTMFFPNGSVVLPPYADESTKNPWSITNGTFTSGNSNYTANTTETAGFAVWHMLQGFLGAFPQYLPPQSQPVSINLFAESYGGRYGPIFAEIWEQQNQLRQRTPANTNSTRQVHLTSLGIVNGCVDQEIQQALSPTFATANTYGFKAYSDEAAKFYTDKFNASGGCAERLRRCASLAGSLDSNGTGTVDGVSQSCQRANAVCNDVDAPYYAAGRSVYDLSAPITDPFPSYGFVDYLNQGSVLSAIGSPVNYTMNSKAVYFAFDATGDLSRGQTIPRIAKLLNSGVRIGLIYGDRDYICHWFGGEAISLEVAKQAGGQYVTQFPAAGYSPIIVNSSYIGGEVRQFGNLSFSRVFQSGHSVASYQPETAFQIFNRVMTGASVSTGQAVDVNTYSTSGPANSTTTGKLPKMPDTVCFIRAFQDTCDKDAQQLAASGNGVVINGILYSSSADWPLMTKTATPTKTAATTKTSSATLTGAYTATETPKNAAGKAEPPLAFYITVLLGAVLLPVMDWI</sequence>
<evidence type="ECO:0000256" key="1">
    <source>
        <dbReference type="ARBA" id="ARBA00009431"/>
    </source>
</evidence>
<dbReference type="GO" id="GO:0004185">
    <property type="term" value="F:serine-type carboxypeptidase activity"/>
    <property type="evidence" value="ECO:0007669"/>
    <property type="project" value="UniProtKB-UniRule"/>
</dbReference>
<dbReference type="InterPro" id="IPR018202">
    <property type="entry name" value="Ser_caboxypep_ser_AS"/>
</dbReference>
<evidence type="ECO:0000313" key="8">
    <source>
        <dbReference type="Proteomes" id="UP000243081"/>
    </source>
</evidence>
<organism evidence="7 8">
    <name type="scientific">Cordyceps confragosa</name>
    <name type="common">Lecanicillium lecanii</name>
    <dbReference type="NCBI Taxonomy" id="2714763"/>
    <lineage>
        <taxon>Eukaryota</taxon>
        <taxon>Fungi</taxon>
        <taxon>Dikarya</taxon>
        <taxon>Ascomycota</taxon>
        <taxon>Pezizomycotina</taxon>
        <taxon>Sordariomycetes</taxon>
        <taxon>Hypocreomycetidae</taxon>
        <taxon>Hypocreales</taxon>
        <taxon>Cordycipitaceae</taxon>
        <taxon>Akanthomyces</taxon>
    </lineage>
</organism>
<keyword evidence="3 6" id="KW-0645">Protease</keyword>
<keyword evidence="2 6" id="KW-0121">Carboxypeptidase</keyword>
<keyword evidence="5" id="KW-0325">Glycoprotein</keyword>
<dbReference type="PROSITE" id="PS00131">
    <property type="entry name" value="CARBOXYPEPT_SER_SER"/>
    <property type="match status" value="1"/>
</dbReference>
<proteinExistence type="inferred from homology"/>
<evidence type="ECO:0000256" key="2">
    <source>
        <dbReference type="ARBA" id="ARBA00022645"/>
    </source>
</evidence>
<keyword evidence="6" id="KW-0732">Signal</keyword>
<dbReference type="GO" id="GO:0000324">
    <property type="term" value="C:fungal-type vacuole"/>
    <property type="evidence" value="ECO:0007669"/>
    <property type="project" value="TreeGrafter"/>
</dbReference>
<dbReference type="EC" id="3.4.16.-" evidence="6"/>
<evidence type="ECO:0000256" key="5">
    <source>
        <dbReference type="ARBA" id="ARBA00023180"/>
    </source>
</evidence>
<dbReference type="OrthoDB" id="443318at2759"/>
<protein>
    <recommendedName>
        <fullName evidence="6">Carboxypeptidase</fullName>
        <ecNumber evidence="6">3.4.16.-</ecNumber>
    </recommendedName>
</protein>
<evidence type="ECO:0000256" key="4">
    <source>
        <dbReference type="ARBA" id="ARBA00022801"/>
    </source>
</evidence>
<evidence type="ECO:0000313" key="7">
    <source>
        <dbReference type="EMBL" id="OAQ99064.1"/>
    </source>
</evidence>
<dbReference type="Proteomes" id="UP000243081">
    <property type="component" value="Unassembled WGS sequence"/>
</dbReference>
<accession>A0A179I9W1</accession>
<dbReference type="Gene3D" id="3.40.50.1820">
    <property type="entry name" value="alpha/beta hydrolase"/>
    <property type="match status" value="1"/>
</dbReference>
<dbReference type="EMBL" id="LUKN01002453">
    <property type="protein sequence ID" value="OAQ99064.1"/>
    <property type="molecule type" value="Genomic_DNA"/>
</dbReference>
<keyword evidence="4 6" id="KW-0378">Hydrolase</keyword>
<dbReference type="PRINTS" id="PR00724">
    <property type="entry name" value="CRBOXYPTASEC"/>
</dbReference>
<reference evidence="7 8" key="1">
    <citation type="submission" date="2016-03" db="EMBL/GenBank/DDBJ databases">
        <title>Fine-scale spatial genetic structure of a fungal parasite of coffee scale insects.</title>
        <authorList>
            <person name="Jackson D."/>
            <person name="Zemenick K.A."/>
            <person name="Malloure B."/>
            <person name="Quandt C.A."/>
            <person name="James T.Y."/>
        </authorList>
    </citation>
    <scope>NUCLEOTIDE SEQUENCE [LARGE SCALE GENOMIC DNA]</scope>
    <source>
        <strain evidence="7 8">UM487</strain>
    </source>
</reference>
<dbReference type="AlphaFoldDB" id="A0A179I9W1"/>
<evidence type="ECO:0000256" key="6">
    <source>
        <dbReference type="RuleBase" id="RU361156"/>
    </source>
</evidence>
<dbReference type="PANTHER" id="PTHR11802">
    <property type="entry name" value="SERINE PROTEASE FAMILY S10 SERINE CARBOXYPEPTIDASE"/>
    <property type="match status" value="1"/>
</dbReference>
<comment type="caution">
    <text evidence="7">The sequence shown here is derived from an EMBL/GenBank/DDBJ whole genome shotgun (WGS) entry which is preliminary data.</text>
</comment>
<dbReference type="InterPro" id="IPR029058">
    <property type="entry name" value="AB_hydrolase_fold"/>
</dbReference>
<dbReference type="SUPFAM" id="SSF53474">
    <property type="entry name" value="alpha/beta-Hydrolases"/>
    <property type="match status" value="1"/>
</dbReference>
<evidence type="ECO:0000256" key="3">
    <source>
        <dbReference type="ARBA" id="ARBA00022670"/>
    </source>
</evidence>
<name>A0A179I9W1_CORDF</name>
<keyword evidence="8" id="KW-1185">Reference proteome</keyword>
<dbReference type="PANTHER" id="PTHR11802:SF404">
    <property type="entry name" value="CARBOXYPEPTIDASE"/>
    <property type="match status" value="1"/>
</dbReference>
<dbReference type="Pfam" id="PF00450">
    <property type="entry name" value="Peptidase_S10"/>
    <property type="match status" value="1"/>
</dbReference>
<gene>
    <name evidence="7" type="ORF">LLEC1_06748</name>
</gene>
<dbReference type="OMA" id="IWHMLQG"/>
<feature type="signal peptide" evidence="6">
    <location>
        <begin position="1"/>
        <end position="17"/>
    </location>
</feature>
<comment type="similarity">
    <text evidence="1 6">Belongs to the peptidase S10 family.</text>
</comment>
<dbReference type="GO" id="GO:0006508">
    <property type="term" value="P:proteolysis"/>
    <property type="evidence" value="ECO:0007669"/>
    <property type="project" value="UniProtKB-KW"/>
</dbReference>